<dbReference type="InterPro" id="IPR019734">
    <property type="entry name" value="TPR_rpt"/>
</dbReference>
<dbReference type="SUPFAM" id="SSF48452">
    <property type="entry name" value="TPR-like"/>
    <property type="match status" value="1"/>
</dbReference>
<evidence type="ECO:0000256" key="1">
    <source>
        <dbReference type="SAM" id="MobiDB-lite"/>
    </source>
</evidence>
<feature type="compositionally biased region" description="Basic and acidic residues" evidence="1">
    <location>
        <begin position="195"/>
        <end position="218"/>
    </location>
</feature>
<dbReference type="SMART" id="SM00028">
    <property type="entry name" value="TPR"/>
    <property type="match status" value="5"/>
</dbReference>
<dbReference type="InterPro" id="IPR011990">
    <property type="entry name" value="TPR-like_helical_dom_sf"/>
</dbReference>
<feature type="compositionally biased region" description="Polar residues" evidence="1">
    <location>
        <begin position="339"/>
        <end position="350"/>
    </location>
</feature>
<feature type="region of interest" description="Disordered" evidence="1">
    <location>
        <begin position="335"/>
        <end position="358"/>
    </location>
</feature>
<protein>
    <submittedName>
        <fullName evidence="2">Uncharacterized protein</fullName>
    </submittedName>
</protein>
<dbReference type="Gene3D" id="1.25.40.10">
    <property type="entry name" value="Tetratricopeptide repeat domain"/>
    <property type="match status" value="2"/>
</dbReference>
<evidence type="ECO:0000313" key="3">
    <source>
        <dbReference type="Proteomes" id="UP000002630"/>
    </source>
</evidence>
<dbReference type="InParanoid" id="D7FT47"/>
<feature type="region of interest" description="Disordered" evidence="1">
    <location>
        <begin position="1"/>
        <end position="45"/>
    </location>
</feature>
<accession>D7FT47</accession>
<feature type="region of interest" description="Disordered" evidence="1">
    <location>
        <begin position="636"/>
        <end position="675"/>
    </location>
</feature>
<dbReference type="Proteomes" id="UP000002630">
    <property type="component" value="Linkage Group LG33"/>
</dbReference>
<sequence length="836" mass="86718">MVDYSKWDNLDSDDSGSGSDGAAAAAKTKQQPPSARKAADDKRQLDQAEALRLQGNSAYELGDVSKAIAAYDAQLRVLEGRKDEAAVEMTCGALLNQASGFISLKKFKEAEARCSRLLASATPRGGTKAYGGAEARTRALHFRGFARFRLGLFDGACSDLRSSLAAGTSSGDEARALLLEAEAGAAMSSCPDPEAEGREHLRQGRGREAAKSFRDAASRARRRKDAAGAEAGEGAVATTVALSRNLRLEGIAVAMAGDPPSAEMLLRTALRDLRVGGGGGRVDGGGGGAVEEEGLTLAALGSLLAQRGKHADALEPLREAVAVLDEAIAGVSANEGGVANSSAGTNARSSPPTPSITEGRITALTRTLTGTLAFLGTSLLAPEVQPSANYGSNGSSTTTTSSGGVTPGVMKGGAEKVTVPAPGFSCDDKGPIVADSGEAGSSKEADEAIDVLKRAHEMLKAETVAMATAGPGQKGGLAGVYSAVGESRGEADVRKQTAKVLDTLSEAYGREKRWERARLAAEQSLTAWRSLGVAGRVGAAASLLSLGHLLLQLHGVGAGFEEASARWEEAATCFKGCAERPSVEAEVRLKIAGYYTKVARSDPARLESLEGKISAHYSEAAVLFARERDEKTSSLKRAAEAVAAAQAPRDKTAEGSGSAEPVPPLPPPLVDSLEPDGRSRWELAEQEAFAWEGYAGAAGEDHEAAVTALAKAEKLLDHASVSDKDERWTLRKVGVLHSLALALARSGEHAMAENKLLEAIRELQQLDGVDSIAEACVHKGTLTDLYKYLAIVRRARGDFAGAKAALAKVETLGGCEGSEELEGLNRLLAESAVSVG</sequence>
<feature type="compositionally biased region" description="Low complexity" evidence="1">
    <location>
        <begin position="15"/>
        <end position="26"/>
    </location>
</feature>
<proteinExistence type="predicted"/>
<dbReference type="AlphaFoldDB" id="D7FT47"/>
<evidence type="ECO:0000313" key="2">
    <source>
        <dbReference type="EMBL" id="CBJ49219.1"/>
    </source>
</evidence>
<dbReference type="OrthoDB" id="10393645at2759"/>
<dbReference type="EMBL" id="FN649758">
    <property type="protein sequence ID" value="CBJ49219.1"/>
    <property type="molecule type" value="Genomic_DNA"/>
</dbReference>
<gene>
    <name evidence="2" type="ORF">Esi_0245_0001</name>
</gene>
<keyword evidence="3" id="KW-1185">Reference proteome</keyword>
<organism evidence="2 3">
    <name type="scientific">Ectocarpus siliculosus</name>
    <name type="common">Brown alga</name>
    <name type="synonym">Conferva siliculosa</name>
    <dbReference type="NCBI Taxonomy" id="2880"/>
    <lineage>
        <taxon>Eukaryota</taxon>
        <taxon>Sar</taxon>
        <taxon>Stramenopiles</taxon>
        <taxon>Ochrophyta</taxon>
        <taxon>PX clade</taxon>
        <taxon>Phaeophyceae</taxon>
        <taxon>Ectocarpales</taxon>
        <taxon>Ectocarpaceae</taxon>
        <taxon>Ectocarpus</taxon>
    </lineage>
</organism>
<reference evidence="2 3" key="1">
    <citation type="journal article" date="2010" name="Nature">
        <title>The Ectocarpus genome and the independent evolution of multicellularity in brown algae.</title>
        <authorList>
            <person name="Cock J.M."/>
            <person name="Sterck L."/>
            <person name="Rouze P."/>
            <person name="Scornet D."/>
            <person name="Allen A.E."/>
            <person name="Amoutzias G."/>
            <person name="Anthouard V."/>
            <person name="Artiguenave F."/>
            <person name="Aury J.M."/>
            <person name="Badger J.H."/>
            <person name="Beszteri B."/>
            <person name="Billiau K."/>
            <person name="Bonnet E."/>
            <person name="Bothwell J.H."/>
            <person name="Bowler C."/>
            <person name="Boyen C."/>
            <person name="Brownlee C."/>
            <person name="Carrano C.J."/>
            <person name="Charrier B."/>
            <person name="Cho G.Y."/>
            <person name="Coelho S.M."/>
            <person name="Collen J."/>
            <person name="Corre E."/>
            <person name="Da Silva C."/>
            <person name="Delage L."/>
            <person name="Delaroque N."/>
            <person name="Dittami S.M."/>
            <person name="Doulbeau S."/>
            <person name="Elias M."/>
            <person name="Farnham G."/>
            <person name="Gachon C.M."/>
            <person name="Gschloessl B."/>
            <person name="Heesch S."/>
            <person name="Jabbari K."/>
            <person name="Jubin C."/>
            <person name="Kawai H."/>
            <person name="Kimura K."/>
            <person name="Kloareg B."/>
            <person name="Kupper F.C."/>
            <person name="Lang D."/>
            <person name="Le Bail A."/>
            <person name="Leblanc C."/>
            <person name="Lerouge P."/>
            <person name="Lohr M."/>
            <person name="Lopez P.J."/>
            <person name="Martens C."/>
            <person name="Maumus F."/>
            <person name="Michel G."/>
            <person name="Miranda-Saavedra D."/>
            <person name="Morales J."/>
            <person name="Moreau H."/>
            <person name="Motomura T."/>
            <person name="Nagasato C."/>
            <person name="Napoli C.A."/>
            <person name="Nelson D.R."/>
            <person name="Nyvall-Collen P."/>
            <person name="Peters A.F."/>
            <person name="Pommier C."/>
            <person name="Potin P."/>
            <person name="Poulain J."/>
            <person name="Quesneville H."/>
            <person name="Read B."/>
            <person name="Rensing S.A."/>
            <person name="Ritter A."/>
            <person name="Rousvoal S."/>
            <person name="Samanta M."/>
            <person name="Samson G."/>
            <person name="Schroeder D.C."/>
            <person name="Segurens B."/>
            <person name="Strittmatter M."/>
            <person name="Tonon T."/>
            <person name="Tregear J.W."/>
            <person name="Valentin K."/>
            <person name="von Dassow P."/>
            <person name="Yamagishi T."/>
            <person name="Van de Peer Y."/>
            <person name="Wincker P."/>
        </authorList>
    </citation>
    <scope>NUCLEOTIDE SEQUENCE [LARGE SCALE GENOMIC DNA]</scope>
    <source>
        <strain evidence="3">Ec32 / CCAP1310/4</strain>
    </source>
</reference>
<feature type="region of interest" description="Disordered" evidence="1">
    <location>
        <begin position="187"/>
        <end position="230"/>
    </location>
</feature>
<name>D7FT47_ECTSI</name>
<dbReference type="EMBL" id="FN648426">
    <property type="protein sequence ID" value="CBJ49219.1"/>
    <property type="molecule type" value="Genomic_DNA"/>
</dbReference>